<sequence length="56" mass="6324">MSQKSASSSSNKSTQFVEPSNFICSCGAATCYKLSRTEANPNRRFLCCVKARMWFY</sequence>
<proteinExistence type="predicted"/>
<dbReference type="AlphaFoldDB" id="A0A251ULK1"/>
<name>A0A251ULK1_HELAN</name>
<organism evidence="1 2">
    <name type="scientific">Helianthus annuus</name>
    <name type="common">Common sunflower</name>
    <dbReference type="NCBI Taxonomy" id="4232"/>
    <lineage>
        <taxon>Eukaryota</taxon>
        <taxon>Viridiplantae</taxon>
        <taxon>Streptophyta</taxon>
        <taxon>Embryophyta</taxon>
        <taxon>Tracheophyta</taxon>
        <taxon>Spermatophyta</taxon>
        <taxon>Magnoliopsida</taxon>
        <taxon>eudicotyledons</taxon>
        <taxon>Gunneridae</taxon>
        <taxon>Pentapetalae</taxon>
        <taxon>asterids</taxon>
        <taxon>campanulids</taxon>
        <taxon>Asterales</taxon>
        <taxon>Asteraceae</taxon>
        <taxon>Asteroideae</taxon>
        <taxon>Heliantheae alliance</taxon>
        <taxon>Heliantheae</taxon>
        <taxon>Helianthus</taxon>
    </lineage>
</organism>
<evidence type="ECO:0000313" key="1">
    <source>
        <dbReference type="EMBL" id="OTG23984.1"/>
    </source>
</evidence>
<accession>A0A251ULK1</accession>
<dbReference type="Proteomes" id="UP000215914">
    <property type="component" value="Chromosome 5"/>
</dbReference>
<reference evidence="2" key="1">
    <citation type="journal article" date="2017" name="Nature">
        <title>The sunflower genome provides insights into oil metabolism, flowering and Asterid evolution.</title>
        <authorList>
            <person name="Badouin H."/>
            <person name="Gouzy J."/>
            <person name="Grassa C.J."/>
            <person name="Murat F."/>
            <person name="Staton S.E."/>
            <person name="Cottret L."/>
            <person name="Lelandais-Briere C."/>
            <person name="Owens G.L."/>
            <person name="Carrere S."/>
            <person name="Mayjonade B."/>
            <person name="Legrand L."/>
            <person name="Gill N."/>
            <person name="Kane N.C."/>
            <person name="Bowers J.E."/>
            <person name="Hubner S."/>
            <person name="Bellec A."/>
            <person name="Berard A."/>
            <person name="Berges H."/>
            <person name="Blanchet N."/>
            <person name="Boniface M.C."/>
            <person name="Brunel D."/>
            <person name="Catrice O."/>
            <person name="Chaidir N."/>
            <person name="Claudel C."/>
            <person name="Donnadieu C."/>
            <person name="Faraut T."/>
            <person name="Fievet G."/>
            <person name="Helmstetter N."/>
            <person name="King M."/>
            <person name="Knapp S.J."/>
            <person name="Lai Z."/>
            <person name="Le Paslier M.C."/>
            <person name="Lippi Y."/>
            <person name="Lorenzon L."/>
            <person name="Mandel J.R."/>
            <person name="Marage G."/>
            <person name="Marchand G."/>
            <person name="Marquand E."/>
            <person name="Bret-Mestries E."/>
            <person name="Morien E."/>
            <person name="Nambeesan S."/>
            <person name="Nguyen T."/>
            <person name="Pegot-Espagnet P."/>
            <person name="Pouilly N."/>
            <person name="Raftis F."/>
            <person name="Sallet E."/>
            <person name="Schiex T."/>
            <person name="Thomas J."/>
            <person name="Vandecasteele C."/>
            <person name="Vares D."/>
            <person name="Vear F."/>
            <person name="Vautrin S."/>
            <person name="Crespi M."/>
            <person name="Mangin B."/>
            <person name="Burke J.M."/>
            <person name="Salse J."/>
            <person name="Munos S."/>
            <person name="Vincourt P."/>
            <person name="Rieseberg L.H."/>
            <person name="Langlade N.B."/>
        </authorList>
    </citation>
    <scope>NUCLEOTIDE SEQUENCE [LARGE SCALE GENOMIC DNA]</scope>
    <source>
        <strain evidence="2">cv. SF193</strain>
    </source>
</reference>
<keyword evidence="2" id="KW-1185">Reference proteome</keyword>
<evidence type="ECO:0008006" key="3">
    <source>
        <dbReference type="Google" id="ProtNLM"/>
    </source>
</evidence>
<dbReference type="InParanoid" id="A0A251ULK1"/>
<gene>
    <name evidence="1" type="ORF">HannXRQ_Chr05g0131641</name>
</gene>
<protein>
    <recommendedName>
        <fullName evidence="3">Zinc finger, GRF-type</fullName>
    </recommendedName>
</protein>
<dbReference type="EMBL" id="CM007894">
    <property type="protein sequence ID" value="OTG23984.1"/>
    <property type="molecule type" value="Genomic_DNA"/>
</dbReference>
<evidence type="ECO:0000313" key="2">
    <source>
        <dbReference type="Proteomes" id="UP000215914"/>
    </source>
</evidence>